<keyword evidence="1" id="KW-0812">Transmembrane</keyword>
<dbReference type="Proteomes" id="UP000199639">
    <property type="component" value="Unassembled WGS sequence"/>
</dbReference>
<evidence type="ECO:0000313" key="2">
    <source>
        <dbReference type="EMBL" id="SDM69434.1"/>
    </source>
</evidence>
<gene>
    <name evidence="2" type="ORF">SAMN05216368_10228</name>
</gene>
<proteinExistence type="predicted"/>
<keyword evidence="1" id="KW-1133">Transmembrane helix</keyword>
<accession>A0A5E9GQS6</accession>
<dbReference type="RefSeq" id="WP_233197369.1">
    <property type="nucleotide sequence ID" value="NZ_FNIB01000002.1"/>
</dbReference>
<reference evidence="2 3" key="1">
    <citation type="submission" date="2016-10" db="EMBL/GenBank/DDBJ databases">
        <authorList>
            <person name="Varghese N."/>
            <person name="Submissions S."/>
        </authorList>
    </citation>
    <scope>NUCLEOTIDE SEQUENCE [LARGE SCALE GENOMIC DNA]</scope>
    <source>
        <strain evidence="2 3">CGMCC 1.11215</strain>
    </source>
</reference>
<name>A0A5E9GQS6_9MICO</name>
<feature type="transmembrane region" description="Helical" evidence="1">
    <location>
        <begin position="12"/>
        <end position="36"/>
    </location>
</feature>
<organism evidence="2 3">
    <name type="scientific">Cryobacterium flavum</name>
    <dbReference type="NCBI Taxonomy" id="1424659"/>
    <lineage>
        <taxon>Bacteria</taxon>
        <taxon>Bacillati</taxon>
        <taxon>Actinomycetota</taxon>
        <taxon>Actinomycetes</taxon>
        <taxon>Micrococcales</taxon>
        <taxon>Microbacteriaceae</taxon>
        <taxon>Cryobacterium</taxon>
    </lineage>
</organism>
<dbReference type="AlphaFoldDB" id="A0A5E9GQS6"/>
<sequence length="167" mass="17198">MSTTETRPPRPAVLAGIVGFAVVMLYAISGALQILVWNPLAAVPGATLGQIRADMALAGESLSANGVLAWAGIGLLLAGVILLVATMRRTSRVWPVVAAYLVLLVFAAPGHFFVSFGPGMSLADTFLISGADHTTWGMVLYLVSAAALLTLIVVIIRAARAVSAGAE</sequence>
<feature type="transmembrane region" description="Helical" evidence="1">
    <location>
        <begin position="136"/>
        <end position="156"/>
    </location>
</feature>
<dbReference type="STRING" id="1424659.SAMN05216368_10228"/>
<evidence type="ECO:0000313" key="3">
    <source>
        <dbReference type="Proteomes" id="UP000199639"/>
    </source>
</evidence>
<feature type="transmembrane region" description="Helical" evidence="1">
    <location>
        <begin position="67"/>
        <end position="85"/>
    </location>
</feature>
<feature type="transmembrane region" description="Helical" evidence="1">
    <location>
        <begin position="97"/>
        <end position="116"/>
    </location>
</feature>
<evidence type="ECO:0000256" key="1">
    <source>
        <dbReference type="SAM" id="Phobius"/>
    </source>
</evidence>
<protein>
    <submittedName>
        <fullName evidence="2">Uncharacterized protein</fullName>
    </submittedName>
</protein>
<keyword evidence="1" id="KW-0472">Membrane</keyword>
<dbReference type="EMBL" id="FNIB01000002">
    <property type="protein sequence ID" value="SDM69434.1"/>
    <property type="molecule type" value="Genomic_DNA"/>
</dbReference>